<keyword evidence="2" id="KW-0378">Hydrolase</keyword>
<dbReference type="InterPro" id="IPR012341">
    <property type="entry name" value="6hp_glycosidase-like_sf"/>
</dbReference>
<evidence type="ECO:0000256" key="3">
    <source>
        <dbReference type="ARBA" id="ARBA00023295"/>
    </source>
</evidence>
<keyword evidence="4" id="KW-0732">Signal</keyword>
<dbReference type="Gene3D" id="1.50.10.10">
    <property type="match status" value="1"/>
</dbReference>
<organism evidence="6 7">
    <name type="scientific">Hymenobacter volaticus</name>
    <dbReference type="NCBI Taxonomy" id="2932254"/>
    <lineage>
        <taxon>Bacteria</taxon>
        <taxon>Pseudomonadati</taxon>
        <taxon>Bacteroidota</taxon>
        <taxon>Cytophagia</taxon>
        <taxon>Cytophagales</taxon>
        <taxon>Hymenobacteraceae</taxon>
        <taxon>Hymenobacter</taxon>
    </lineage>
</organism>
<reference evidence="6" key="1">
    <citation type="submission" date="2022-04" db="EMBL/GenBank/DDBJ databases">
        <title>Hymenobacter sp. isolated from the air.</title>
        <authorList>
            <person name="Won M."/>
            <person name="Lee C.-M."/>
            <person name="Woen H.-Y."/>
            <person name="Kwon S.-W."/>
        </authorList>
    </citation>
    <scope>NUCLEOTIDE SEQUENCE</scope>
    <source>
        <strain evidence="6">5420S-77</strain>
        <plasmid evidence="6">unnamed6</plasmid>
    </source>
</reference>
<evidence type="ECO:0000313" key="7">
    <source>
        <dbReference type="Proteomes" id="UP000830401"/>
    </source>
</evidence>
<evidence type="ECO:0000256" key="1">
    <source>
        <dbReference type="ARBA" id="ARBA00010833"/>
    </source>
</evidence>
<evidence type="ECO:0000256" key="2">
    <source>
        <dbReference type="ARBA" id="ARBA00022801"/>
    </source>
</evidence>
<dbReference type="PANTHER" id="PTHR10412:SF11">
    <property type="entry name" value="MANNOSYL-OLIGOSACCHARIDE GLUCOSIDASE"/>
    <property type="match status" value="1"/>
</dbReference>
<evidence type="ECO:0000313" key="6">
    <source>
        <dbReference type="EMBL" id="UOQ69631.1"/>
    </source>
</evidence>
<keyword evidence="6" id="KW-0614">Plasmid</keyword>
<comment type="similarity">
    <text evidence="1">Belongs to the glycosyl hydrolase 63 family.</text>
</comment>
<evidence type="ECO:0000259" key="5">
    <source>
        <dbReference type="Pfam" id="PF22422"/>
    </source>
</evidence>
<sequence>MARSQHLLLVLFGFILSHQLAAQGSQSTPNVSSASGDSWAQLSADALHTGKPAWRPMLTYVAALHQKATHPAAWPFDYEWEDLGPGYVYGNAFGHWDVVHESIDVLPSYPTHALHQLLNDIKNQEPNGLVPGSIYMPGGLAKRDSVSWNKTTQGHPPLWPLAVQEYLSVTHDSTVLKTFYTPLIRQITWFENNRKAVGEGFFYNDILLKKWESGVDEGIRFDEVAKGALACVDATSHVYTLYQVAAQWAHLLGLDATYYELRAQQLRAFIQTSLYVPADGMFYDSWAVQDAKLRTLPFESMWPLVSGAATQAQADRYINSYLLNESVFLTPHPVATVGRKDPKFELRMWRGPAWNSMAYWAARGCLNYGRKDAAKLILEKALDDSAKQFKRTGTIWEFYHPLGGKPEQLQRKPTSKYNVPCRDYLGHNPLLAMARLYDAIK</sequence>
<protein>
    <recommendedName>
        <fullName evidence="5">Mannosylglycerate hydrolase MGH1-like glycoside hydrolase domain-containing protein</fullName>
    </recommendedName>
</protein>
<dbReference type="RefSeq" id="WP_245127477.1">
    <property type="nucleotide sequence ID" value="NZ_CP095067.1"/>
</dbReference>
<evidence type="ECO:0000256" key="4">
    <source>
        <dbReference type="SAM" id="SignalP"/>
    </source>
</evidence>
<geneLocation type="plasmid" evidence="6 7">
    <name>unnamed6</name>
</geneLocation>
<proteinExistence type="inferred from homology"/>
<name>A0ABY4GFU0_9BACT</name>
<dbReference type="EMBL" id="CP095067">
    <property type="protein sequence ID" value="UOQ69631.1"/>
    <property type="molecule type" value="Genomic_DNA"/>
</dbReference>
<feature type="chain" id="PRO_5045306592" description="Mannosylglycerate hydrolase MGH1-like glycoside hydrolase domain-containing protein" evidence="4">
    <location>
        <begin position="23"/>
        <end position="441"/>
    </location>
</feature>
<feature type="domain" description="Mannosylglycerate hydrolase MGH1-like glycoside hydrolase" evidence="5">
    <location>
        <begin position="95"/>
        <end position="408"/>
    </location>
</feature>
<dbReference type="SUPFAM" id="SSF48208">
    <property type="entry name" value="Six-hairpin glycosidases"/>
    <property type="match status" value="1"/>
</dbReference>
<feature type="signal peptide" evidence="4">
    <location>
        <begin position="1"/>
        <end position="22"/>
    </location>
</feature>
<dbReference type="Pfam" id="PF22422">
    <property type="entry name" value="MGH1-like_GH"/>
    <property type="match status" value="1"/>
</dbReference>
<gene>
    <name evidence="6" type="ORF">MUN86_29465</name>
</gene>
<keyword evidence="7" id="KW-1185">Reference proteome</keyword>
<accession>A0ABY4GFU0</accession>
<dbReference type="InterPro" id="IPR008928">
    <property type="entry name" value="6-hairpin_glycosidase_sf"/>
</dbReference>
<dbReference type="InterPro" id="IPR004888">
    <property type="entry name" value="Glycoside_hydrolase_63"/>
</dbReference>
<keyword evidence="3" id="KW-0326">Glycosidase</keyword>
<dbReference type="Proteomes" id="UP000830401">
    <property type="component" value="Plasmid unnamed6"/>
</dbReference>
<dbReference type="InterPro" id="IPR054491">
    <property type="entry name" value="MGH1-like_GH"/>
</dbReference>
<dbReference type="PANTHER" id="PTHR10412">
    <property type="entry name" value="MANNOSYL-OLIGOSACCHARIDE GLUCOSIDASE"/>
    <property type="match status" value="1"/>
</dbReference>